<dbReference type="Proteomes" id="UP001158576">
    <property type="component" value="Chromosome 1"/>
</dbReference>
<evidence type="ECO:0000313" key="2">
    <source>
        <dbReference type="EMBL" id="CAG5102972.1"/>
    </source>
</evidence>
<dbReference type="EMBL" id="OU015566">
    <property type="protein sequence ID" value="CAG5102972.1"/>
    <property type="molecule type" value="Genomic_DNA"/>
</dbReference>
<evidence type="ECO:0000313" key="3">
    <source>
        <dbReference type="Proteomes" id="UP001158576"/>
    </source>
</evidence>
<keyword evidence="3" id="KW-1185">Reference proteome</keyword>
<protein>
    <submittedName>
        <fullName evidence="2">Oidioi.mRNA.OKI2018_I69.chr1.g554.t1.cds</fullName>
    </submittedName>
</protein>
<reference evidence="2 3" key="1">
    <citation type="submission" date="2021-04" db="EMBL/GenBank/DDBJ databases">
        <authorList>
            <person name="Bliznina A."/>
        </authorList>
    </citation>
    <scope>NUCLEOTIDE SEQUENCE [LARGE SCALE GENOMIC DNA]</scope>
</reference>
<gene>
    <name evidence="2" type="ORF">OKIOD_LOCUS9319</name>
</gene>
<evidence type="ECO:0000256" key="1">
    <source>
        <dbReference type="SAM" id="MobiDB-lite"/>
    </source>
</evidence>
<accession>A0ABN7SKQ1</accession>
<proteinExistence type="predicted"/>
<name>A0ABN7SKQ1_OIKDI</name>
<feature type="region of interest" description="Disordered" evidence="1">
    <location>
        <begin position="1"/>
        <end position="32"/>
    </location>
</feature>
<sequence>MKIPQGRLSMPAKSCRNSLPRTTSNVEIASKSKKNSKDAIELSLRKTVSFDENQPSKLFEAEIDKTNCSFSS</sequence>
<feature type="compositionally biased region" description="Polar residues" evidence="1">
    <location>
        <begin position="15"/>
        <end position="27"/>
    </location>
</feature>
<organism evidence="2 3">
    <name type="scientific">Oikopleura dioica</name>
    <name type="common">Tunicate</name>
    <dbReference type="NCBI Taxonomy" id="34765"/>
    <lineage>
        <taxon>Eukaryota</taxon>
        <taxon>Metazoa</taxon>
        <taxon>Chordata</taxon>
        <taxon>Tunicata</taxon>
        <taxon>Appendicularia</taxon>
        <taxon>Copelata</taxon>
        <taxon>Oikopleuridae</taxon>
        <taxon>Oikopleura</taxon>
    </lineage>
</organism>